<keyword evidence="4" id="KW-1185">Reference proteome</keyword>
<dbReference type="GO" id="GO:0006635">
    <property type="term" value="P:fatty acid beta-oxidation"/>
    <property type="evidence" value="ECO:0007669"/>
    <property type="project" value="TreeGrafter"/>
</dbReference>
<dbReference type="AlphaFoldDB" id="A0A328DXJ1"/>
<accession>A0A328DXJ1</accession>
<name>A0A328DXJ1_9ASTE</name>
<evidence type="ECO:0000259" key="2">
    <source>
        <dbReference type="Pfam" id="PF22622"/>
    </source>
</evidence>
<dbReference type="Pfam" id="PF01575">
    <property type="entry name" value="MaoC_dehydratas"/>
    <property type="match status" value="1"/>
</dbReference>
<gene>
    <name evidence="3" type="ORF">DM860_016889</name>
</gene>
<protein>
    <submittedName>
        <fullName evidence="3">Uncharacterized protein</fullName>
    </submittedName>
</protein>
<proteinExistence type="predicted"/>
<dbReference type="GO" id="GO:0044594">
    <property type="term" value="F:17-beta-hydroxysteroid dehydrogenase (NAD+) activity"/>
    <property type="evidence" value="ECO:0007669"/>
    <property type="project" value="TreeGrafter"/>
</dbReference>
<dbReference type="GO" id="GO:0004300">
    <property type="term" value="F:enoyl-CoA hydratase activity"/>
    <property type="evidence" value="ECO:0007669"/>
    <property type="project" value="TreeGrafter"/>
</dbReference>
<dbReference type="Proteomes" id="UP000249390">
    <property type="component" value="Unassembled WGS sequence"/>
</dbReference>
<dbReference type="PANTHER" id="PTHR13078">
    <property type="entry name" value="PEROXISOMAL MULTIFUNCTIONAL ENZYME TYPE 2-RELATED"/>
    <property type="match status" value="1"/>
</dbReference>
<dbReference type="Pfam" id="PF22622">
    <property type="entry name" value="MFE-2_hydrat-2_N"/>
    <property type="match status" value="1"/>
</dbReference>
<feature type="domain" description="MaoC-like" evidence="1">
    <location>
        <begin position="204"/>
        <end position="293"/>
    </location>
</feature>
<evidence type="ECO:0000313" key="3">
    <source>
        <dbReference type="EMBL" id="RAL50422.1"/>
    </source>
</evidence>
<dbReference type="EMBL" id="NQVE01000060">
    <property type="protein sequence ID" value="RAL50422.1"/>
    <property type="molecule type" value="Genomic_DNA"/>
</dbReference>
<feature type="domain" description="Peroxisomal multifunctional enzyme type 2-like N-terminal" evidence="2">
    <location>
        <begin position="24"/>
        <end position="157"/>
    </location>
</feature>
<dbReference type="CDD" id="cd03448">
    <property type="entry name" value="HDE_HSD"/>
    <property type="match status" value="1"/>
</dbReference>
<evidence type="ECO:0000313" key="4">
    <source>
        <dbReference type="Proteomes" id="UP000249390"/>
    </source>
</evidence>
<dbReference type="GO" id="GO:0003857">
    <property type="term" value="F:(3S)-3-hydroxyacyl-CoA dehydrogenase (NAD+) activity"/>
    <property type="evidence" value="ECO:0007669"/>
    <property type="project" value="TreeGrafter"/>
</dbReference>
<sequence>METAGSSDFDPQRIVSHEFPETEYTYTERDVALYALGVGACGKDAVDDKELKFVYHCDGQHCIQVLPTFAALFSIGYSETIAEIPGLRYDPRLLLHGQQYIEIYRPLPSSGSVINRASIAGLHDKGKATILEVEIKTFEKGSNELLCMNRMSVFLRGAGGFSKSPNLYSYSKYPANQTVVPKIPNRQPFLVLEEFSQPSQACKMLSGDYNPLHSDPGVAEVAGFSRPILHGLCTLGFAVRAIIKCICRGDPNMIKSISGRFLLHVYPGETVVTEMWLEGLRVIYQAKVKERNRAVLSGFVDLHHLNSSSL</sequence>
<dbReference type="SUPFAM" id="SSF54637">
    <property type="entry name" value="Thioesterase/thiol ester dehydrase-isomerase"/>
    <property type="match status" value="2"/>
</dbReference>
<dbReference type="Gene3D" id="3.10.129.10">
    <property type="entry name" value="Hotdog Thioesterase"/>
    <property type="match status" value="2"/>
</dbReference>
<reference evidence="3 4" key="1">
    <citation type="submission" date="2018-06" db="EMBL/GenBank/DDBJ databases">
        <title>The Genome of Cuscuta australis (Dodder) Provides Insight into the Evolution of Plant Parasitism.</title>
        <authorList>
            <person name="Liu H."/>
        </authorList>
    </citation>
    <scope>NUCLEOTIDE SEQUENCE [LARGE SCALE GENOMIC DNA]</scope>
    <source>
        <strain evidence="4">cv. Yunnan</strain>
        <tissue evidence="3">Vines</tissue>
    </source>
</reference>
<dbReference type="GO" id="GO:0005777">
    <property type="term" value="C:peroxisome"/>
    <property type="evidence" value="ECO:0007669"/>
    <property type="project" value="TreeGrafter"/>
</dbReference>
<evidence type="ECO:0000259" key="1">
    <source>
        <dbReference type="Pfam" id="PF01575"/>
    </source>
</evidence>
<dbReference type="PANTHER" id="PTHR13078:SF56">
    <property type="entry name" value="PEROXISOMAL MULTIFUNCTIONAL ENZYME TYPE 2"/>
    <property type="match status" value="1"/>
</dbReference>
<organism evidence="3 4">
    <name type="scientific">Cuscuta australis</name>
    <dbReference type="NCBI Taxonomy" id="267555"/>
    <lineage>
        <taxon>Eukaryota</taxon>
        <taxon>Viridiplantae</taxon>
        <taxon>Streptophyta</taxon>
        <taxon>Embryophyta</taxon>
        <taxon>Tracheophyta</taxon>
        <taxon>Spermatophyta</taxon>
        <taxon>Magnoliopsida</taxon>
        <taxon>eudicotyledons</taxon>
        <taxon>Gunneridae</taxon>
        <taxon>Pentapetalae</taxon>
        <taxon>asterids</taxon>
        <taxon>lamiids</taxon>
        <taxon>Solanales</taxon>
        <taxon>Convolvulaceae</taxon>
        <taxon>Cuscuteae</taxon>
        <taxon>Cuscuta</taxon>
        <taxon>Cuscuta subgen. Grammica</taxon>
        <taxon>Cuscuta sect. Cleistogrammica</taxon>
    </lineage>
</organism>
<comment type="caution">
    <text evidence="3">The sequence shown here is derived from an EMBL/GenBank/DDBJ whole genome shotgun (WGS) entry which is preliminary data.</text>
</comment>
<dbReference type="InterPro" id="IPR054357">
    <property type="entry name" value="MFE-2_N"/>
</dbReference>
<dbReference type="InterPro" id="IPR029069">
    <property type="entry name" value="HotDog_dom_sf"/>
</dbReference>
<dbReference type="InterPro" id="IPR002539">
    <property type="entry name" value="MaoC-like_dom"/>
</dbReference>